<evidence type="ECO:0000256" key="2">
    <source>
        <dbReference type="SAM" id="MobiDB-lite"/>
    </source>
</evidence>
<dbReference type="InterPro" id="IPR036034">
    <property type="entry name" value="PDZ_sf"/>
</dbReference>
<evidence type="ECO:0000259" key="4">
    <source>
        <dbReference type="PROSITE" id="PS50106"/>
    </source>
</evidence>
<dbReference type="CDD" id="cd14473">
    <property type="entry name" value="FERM_B-lobe"/>
    <property type="match status" value="1"/>
</dbReference>
<feature type="domain" description="PDZ" evidence="4">
    <location>
        <begin position="799"/>
        <end position="861"/>
    </location>
</feature>
<dbReference type="EMBL" id="CADEAL010001202">
    <property type="protein sequence ID" value="CAB1430086.1"/>
    <property type="molecule type" value="Genomic_DNA"/>
</dbReference>
<evidence type="ECO:0000313" key="5">
    <source>
        <dbReference type="EMBL" id="CAB1430086.1"/>
    </source>
</evidence>
<dbReference type="InterPro" id="IPR018979">
    <property type="entry name" value="FERM_N"/>
</dbReference>
<dbReference type="Gene3D" id="2.30.42.10">
    <property type="match status" value="3"/>
</dbReference>
<dbReference type="FunFam" id="2.30.42.10:FF:000084">
    <property type="entry name" value="Tyrosine-protein phosphatase non-receptor type 13"/>
    <property type="match status" value="1"/>
</dbReference>
<feature type="compositionally biased region" description="Polar residues" evidence="2">
    <location>
        <begin position="328"/>
        <end position="346"/>
    </location>
</feature>
<feature type="compositionally biased region" description="Basic and acidic residues" evidence="2">
    <location>
        <begin position="640"/>
        <end position="654"/>
    </location>
</feature>
<dbReference type="CDD" id="cd13187">
    <property type="entry name" value="FERM_C_PTPH13"/>
    <property type="match status" value="1"/>
</dbReference>
<feature type="compositionally biased region" description="Polar residues" evidence="2">
    <location>
        <begin position="1097"/>
        <end position="1115"/>
    </location>
</feature>
<dbReference type="Pfam" id="PF00373">
    <property type="entry name" value="FERM_M"/>
    <property type="match status" value="1"/>
</dbReference>
<feature type="domain" description="PDZ" evidence="4">
    <location>
        <begin position="915"/>
        <end position="1004"/>
    </location>
</feature>
<dbReference type="InterPro" id="IPR000299">
    <property type="entry name" value="FERM_domain"/>
</dbReference>
<dbReference type="SUPFAM" id="SSF50156">
    <property type="entry name" value="PDZ domain-like"/>
    <property type="match status" value="3"/>
</dbReference>
<accession>A0A9N7UFQ8</accession>
<feature type="compositionally biased region" description="Pro residues" evidence="2">
    <location>
        <begin position="656"/>
        <end position="666"/>
    </location>
</feature>
<dbReference type="Gene3D" id="1.20.80.10">
    <property type="match status" value="1"/>
</dbReference>
<protein>
    <recommendedName>
        <fullName evidence="7">Tyrosine-protein phosphatase non-receptor type 13</fullName>
    </recommendedName>
</protein>
<dbReference type="SUPFAM" id="SSF50729">
    <property type="entry name" value="PH domain-like"/>
    <property type="match status" value="1"/>
</dbReference>
<feature type="compositionally biased region" description="Basic and acidic residues" evidence="2">
    <location>
        <begin position="405"/>
        <end position="414"/>
    </location>
</feature>
<dbReference type="FunFam" id="2.30.29.30:FF:000107">
    <property type="entry name" value="Tyrosine-protein phosphatase non-receptor type 13"/>
    <property type="match status" value="1"/>
</dbReference>
<proteinExistence type="predicted"/>
<evidence type="ECO:0000313" key="6">
    <source>
        <dbReference type="Proteomes" id="UP001153269"/>
    </source>
</evidence>
<dbReference type="GO" id="GO:0005737">
    <property type="term" value="C:cytoplasm"/>
    <property type="evidence" value="ECO:0007669"/>
    <property type="project" value="TreeGrafter"/>
</dbReference>
<dbReference type="SMART" id="SM00228">
    <property type="entry name" value="PDZ"/>
    <property type="match status" value="3"/>
</dbReference>
<feature type="region of interest" description="Disordered" evidence="2">
    <location>
        <begin position="1068"/>
        <end position="1124"/>
    </location>
</feature>
<dbReference type="Gene3D" id="2.30.29.30">
    <property type="entry name" value="Pleckstrin-homology domain (PH domain)/Phosphotyrosine-binding domain (PTB)"/>
    <property type="match status" value="1"/>
</dbReference>
<dbReference type="CDD" id="cd06695">
    <property type="entry name" value="PDZ3_PTPN13_FRMPD2-like"/>
    <property type="match status" value="1"/>
</dbReference>
<evidence type="ECO:0008006" key="7">
    <source>
        <dbReference type="Google" id="ProtNLM"/>
    </source>
</evidence>
<dbReference type="FunFam" id="2.30.42.10:FF:000105">
    <property type="entry name" value="Tyrosine-protein phosphatase non-receptor type 13"/>
    <property type="match status" value="1"/>
</dbReference>
<dbReference type="InterPro" id="IPR018980">
    <property type="entry name" value="FERM_PH-like_C"/>
</dbReference>
<dbReference type="GO" id="GO:0036312">
    <property type="term" value="F:phosphatidylinositol 3-kinase regulatory subunit binding"/>
    <property type="evidence" value="ECO:0007669"/>
    <property type="project" value="TreeGrafter"/>
</dbReference>
<keyword evidence="1" id="KW-0677">Repeat</keyword>
<dbReference type="CDD" id="cd06792">
    <property type="entry name" value="PDZ2-PTPN13_FRMPD2-like"/>
    <property type="match status" value="1"/>
</dbReference>
<feature type="region of interest" description="Disordered" evidence="2">
    <location>
        <begin position="715"/>
        <end position="773"/>
    </location>
</feature>
<evidence type="ECO:0000256" key="1">
    <source>
        <dbReference type="ARBA" id="ARBA00022737"/>
    </source>
</evidence>
<dbReference type="SUPFAM" id="SSF47031">
    <property type="entry name" value="Second domain of FERM"/>
    <property type="match status" value="1"/>
</dbReference>
<dbReference type="InterPro" id="IPR052074">
    <property type="entry name" value="NonRcpt_TyrProt_Phosphatase"/>
</dbReference>
<feature type="region of interest" description="Disordered" evidence="2">
    <location>
        <begin position="640"/>
        <end position="687"/>
    </location>
</feature>
<dbReference type="InterPro" id="IPR014352">
    <property type="entry name" value="FERM/acyl-CoA-bd_prot_sf"/>
</dbReference>
<dbReference type="PANTHER" id="PTHR46900">
    <property type="entry name" value="TYROSINE-PROTEIN PHOSPHATASE NON-RECEPTOR TYPE 13"/>
    <property type="match status" value="1"/>
</dbReference>
<gene>
    <name evidence="5" type="ORF">PLEPLA_LOCUS18067</name>
</gene>
<dbReference type="SMART" id="SM00295">
    <property type="entry name" value="B41"/>
    <property type="match status" value="1"/>
</dbReference>
<keyword evidence="6" id="KW-1185">Reference proteome</keyword>
<sequence length="1150" mass="125947">MSSEPCVALSVPSSIMKRGKIEDVQRKVGVVLLNGQKLEVSCDIKAVCKDVLDMVVAHIGLVEHHLFGLAYLRETEFFFVDPDAKLSKDIGLIQHAMTKHQYYLQLRKDILEERMRCDIENAMVLSSLALQNEFGDYQPELHGKTYFRLEHYLPATILDKVDQATLKEELPKLHRNYYGVSELEAESEFIEVSQRLIEYGVHFHRVLPEKRSQTGIMLGVFSKGVLIFEVLNGNRTPVLRFPWRDTKKISFAKKKVCLQNTSDGIKHLFQTDSNKTCQYLLQLCSDQHKFHLQMKARQNNQELQELENSPLSILQQSLDHRSGDSVGRTVSSGSLAPTLSTRSNPDQLKRISYSEVALNKPPSGHMIVQDKLCFPGFNPVASTSLSNPRTMSRSHHNLGQMPESPEYRVAESHRGQSHNGPSQPQPNQVAPHFQQHQRASSDTDSLMQQQDKSFSTASYSSPTWSLSMSKKESDSSSMEDNGQAYVVGVSMNSSSAPPSTPASVNDSLMKKLNALPSPEREITTVNLKKDVKYGLGFQVVGGENSGRSDLGTIISSITPGGPADVNGCLKPGDRLISVNELNLDGLSHASTLEILQKAPDDITLVVSQPKERLYKESSSGHVPNQAKSSLTALRSALRREANVDISSEEQKETRSPSPPPDSPGPPSAASSTVPQHSSFSSQDSRMSAFAKISQPPVNGVQQCLDRVAAVPTVASSAQHLRPEPNVDVDPAPPALPPKTRKTKVTEAPKVSEHSDWGDSDMDEETYSNSQENHKVKKEHIVENVNGNAPGVNSLRPGELVDIELSKKDSSLGISVTGGVNTTVRHGGIYVKAIIPKGAAELDGRIQKGDRVVAVNGRSLDGSHSSAGGRVSQGHWADSALAAGEGNREQAKNREQPPEVKVKPEYSFITQDNVFEVLLLKNTSGLGFSFSREENIPGEPPPGSSMVRVKKLFPGQPAAESGRINVGDIIMRVNQTPLKGLSQHEVISALRGTGQEVTLLLCRPEHGILPEMDHSAVTPMPSPRKQVLTQVEPSPSIGRTASPPALQATRIQGAVEEALERLLIKTPGRRNSYSDSTDGDEEVEEAFSPSAMEHSRQTWEQSLYHTPGSNLGTGTLRQHRSPGRDRSLSLLLPKHAKIRPQPQASIIPCHN</sequence>
<dbReference type="InterPro" id="IPR019748">
    <property type="entry name" value="FERM_central"/>
</dbReference>
<dbReference type="InterPro" id="IPR029071">
    <property type="entry name" value="Ubiquitin-like_domsf"/>
</dbReference>
<feature type="compositionally biased region" description="Basic and acidic residues" evidence="2">
    <location>
        <begin position="743"/>
        <end position="756"/>
    </location>
</feature>
<feature type="region of interest" description="Disordered" evidence="2">
    <location>
        <begin position="384"/>
        <end position="480"/>
    </location>
</feature>
<dbReference type="GO" id="GO:0005634">
    <property type="term" value="C:nucleus"/>
    <property type="evidence" value="ECO:0007669"/>
    <property type="project" value="TreeGrafter"/>
</dbReference>
<dbReference type="CDD" id="cd23072">
    <property type="entry name" value="PDZ1_PTPN13-like"/>
    <property type="match status" value="1"/>
</dbReference>
<dbReference type="InterPro" id="IPR019749">
    <property type="entry name" value="Band_41_domain"/>
</dbReference>
<dbReference type="Pfam" id="PF16599">
    <property type="entry name" value="PTN13_u3"/>
    <property type="match status" value="1"/>
</dbReference>
<dbReference type="Pfam" id="PF09380">
    <property type="entry name" value="FERM_C"/>
    <property type="match status" value="1"/>
</dbReference>
<reference evidence="5" key="1">
    <citation type="submission" date="2020-03" db="EMBL/GenBank/DDBJ databases">
        <authorList>
            <person name="Weist P."/>
        </authorList>
    </citation>
    <scope>NUCLEOTIDE SEQUENCE</scope>
</reference>
<dbReference type="Pfam" id="PF09379">
    <property type="entry name" value="FERM_N"/>
    <property type="match status" value="1"/>
</dbReference>
<dbReference type="Proteomes" id="UP001153269">
    <property type="component" value="Unassembled WGS sequence"/>
</dbReference>
<evidence type="ECO:0000259" key="3">
    <source>
        <dbReference type="PROSITE" id="PS50057"/>
    </source>
</evidence>
<feature type="compositionally biased region" description="Polar residues" evidence="2">
    <location>
        <begin position="672"/>
        <end position="685"/>
    </location>
</feature>
<dbReference type="InterPro" id="IPR035963">
    <property type="entry name" value="FERM_2"/>
</dbReference>
<feature type="domain" description="PDZ" evidence="4">
    <location>
        <begin position="524"/>
        <end position="610"/>
    </location>
</feature>
<name>A0A9N7UFQ8_PLEPL</name>
<dbReference type="InterPro" id="IPR011993">
    <property type="entry name" value="PH-like_dom_sf"/>
</dbReference>
<dbReference type="PROSITE" id="PS50106">
    <property type="entry name" value="PDZ"/>
    <property type="match status" value="3"/>
</dbReference>
<feature type="compositionally biased region" description="Polar residues" evidence="2">
    <location>
        <begin position="417"/>
        <end position="466"/>
    </location>
</feature>
<feature type="domain" description="FERM" evidence="3">
    <location>
        <begin position="1"/>
        <end position="295"/>
    </location>
</feature>
<dbReference type="SMART" id="SM01196">
    <property type="entry name" value="FERM_C"/>
    <property type="match status" value="1"/>
</dbReference>
<dbReference type="PANTHER" id="PTHR46900:SF1">
    <property type="entry name" value="TYROSINE-PROTEIN PHOSPHATASE NON-RECEPTOR TYPE 13"/>
    <property type="match status" value="1"/>
</dbReference>
<dbReference type="AlphaFoldDB" id="A0A9N7UFQ8"/>
<comment type="caution">
    <text evidence="5">The sequence shown here is derived from an EMBL/GenBank/DDBJ whole genome shotgun (WGS) entry which is preliminary data.</text>
</comment>
<dbReference type="PROSITE" id="PS50057">
    <property type="entry name" value="FERM_3"/>
    <property type="match status" value="1"/>
</dbReference>
<feature type="region of interest" description="Disordered" evidence="2">
    <location>
        <begin position="318"/>
        <end position="347"/>
    </location>
</feature>
<organism evidence="5 6">
    <name type="scientific">Pleuronectes platessa</name>
    <name type="common">European plaice</name>
    <dbReference type="NCBI Taxonomy" id="8262"/>
    <lineage>
        <taxon>Eukaryota</taxon>
        <taxon>Metazoa</taxon>
        <taxon>Chordata</taxon>
        <taxon>Craniata</taxon>
        <taxon>Vertebrata</taxon>
        <taxon>Euteleostomi</taxon>
        <taxon>Actinopterygii</taxon>
        <taxon>Neopterygii</taxon>
        <taxon>Teleostei</taxon>
        <taxon>Neoteleostei</taxon>
        <taxon>Acanthomorphata</taxon>
        <taxon>Carangaria</taxon>
        <taxon>Pleuronectiformes</taxon>
        <taxon>Pleuronectoidei</taxon>
        <taxon>Pleuronectidae</taxon>
        <taxon>Pleuronectes</taxon>
    </lineage>
</organism>
<dbReference type="Pfam" id="PF00595">
    <property type="entry name" value="PDZ"/>
    <property type="match status" value="3"/>
</dbReference>
<dbReference type="GO" id="GO:0004725">
    <property type="term" value="F:protein tyrosine phosphatase activity"/>
    <property type="evidence" value="ECO:0007669"/>
    <property type="project" value="TreeGrafter"/>
</dbReference>
<dbReference type="SUPFAM" id="SSF54236">
    <property type="entry name" value="Ubiquitin-like"/>
    <property type="match status" value="1"/>
</dbReference>
<dbReference type="InterPro" id="IPR001478">
    <property type="entry name" value="PDZ"/>
</dbReference>